<protein>
    <recommendedName>
        <fullName evidence="3">HTH crp-type domain-containing protein</fullName>
    </recommendedName>
</protein>
<organism evidence="1 2">
    <name type="scientific">Rhizobium nepotum 39/7</name>
    <dbReference type="NCBI Taxonomy" id="1368418"/>
    <lineage>
        <taxon>Bacteria</taxon>
        <taxon>Pseudomonadati</taxon>
        <taxon>Pseudomonadota</taxon>
        <taxon>Alphaproteobacteria</taxon>
        <taxon>Hyphomicrobiales</taxon>
        <taxon>Rhizobiaceae</taxon>
        <taxon>Rhizobium/Agrobacterium group</taxon>
        <taxon>Rhizobium</taxon>
    </lineage>
</organism>
<comment type="caution">
    <text evidence="1">The sequence shown here is derived from an EMBL/GenBank/DDBJ whole genome shotgun (WGS) entry which is preliminary data.</text>
</comment>
<dbReference type="EMBL" id="JWJH01000047">
    <property type="protein sequence ID" value="KJF65262.1"/>
    <property type="molecule type" value="Genomic_DNA"/>
</dbReference>
<sequence length="93" mass="10225">MLNVQSEVRAGRLALLMDLTMAQGFVAECLFRLCFVAMRHLFGMSAMELSLPTQKKHQLRQASVDHVGPQLGISRVHRATAVEVAGKILGQHA</sequence>
<reference evidence="1 2" key="1">
    <citation type="submission" date="2015-03" db="EMBL/GenBank/DDBJ databases">
        <title>Draft Genome Sequences of Agrobacterium nepotum Strain 39/7T (= CFBP 7436T = LMG 26435T) and Agrobacterium sp. Strain KFB 330 (= CFBP 8308 = LMG 28674).</title>
        <authorList>
            <person name="Kuzmanovic N."/>
            <person name="Pulawska J."/>
            <person name="Obradovic A."/>
        </authorList>
    </citation>
    <scope>NUCLEOTIDE SEQUENCE [LARGE SCALE GENOMIC DNA]</scope>
    <source>
        <strain evidence="1 2">39/7</strain>
    </source>
</reference>
<evidence type="ECO:0008006" key="3">
    <source>
        <dbReference type="Google" id="ProtNLM"/>
    </source>
</evidence>
<evidence type="ECO:0000313" key="1">
    <source>
        <dbReference type="EMBL" id="KJF65262.1"/>
    </source>
</evidence>
<name>A0ABR5CK80_9HYPH</name>
<keyword evidence="2" id="KW-1185">Reference proteome</keyword>
<evidence type="ECO:0000313" key="2">
    <source>
        <dbReference type="Proteomes" id="UP000052068"/>
    </source>
</evidence>
<accession>A0ABR5CK80</accession>
<gene>
    <name evidence="1" type="ORF">RS75_24145</name>
</gene>
<dbReference type="Proteomes" id="UP000052068">
    <property type="component" value="Unassembled WGS sequence"/>
</dbReference>
<proteinExistence type="predicted"/>